<dbReference type="RefSeq" id="WP_034715950.1">
    <property type="nucleotide sequence ID" value="NZ_FOIX01000002.1"/>
</dbReference>
<dbReference type="OrthoDB" id="9983538at2"/>
<evidence type="ECO:0000313" key="2">
    <source>
        <dbReference type="EMBL" id="VEH96830.1"/>
    </source>
</evidence>
<dbReference type="EMBL" id="LR134441">
    <property type="protein sequence ID" value="VEH96830.1"/>
    <property type="molecule type" value="Genomic_DNA"/>
</dbReference>
<accession>A0A448NNU2</accession>
<dbReference type="KEGG" id="cant:NCTC13489_00613"/>
<name>A0A448NNU2_9FLAO</name>
<dbReference type="AlphaFoldDB" id="A0A448NNU2"/>
<reference evidence="2 4" key="2">
    <citation type="submission" date="2018-12" db="EMBL/GenBank/DDBJ databases">
        <authorList>
            <consortium name="Pathogen Informatics"/>
        </authorList>
    </citation>
    <scope>NUCLEOTIDE SEQUENCE [LARGE SCALE GENOMIC DNA]</scope>
    <source>
        <strain evidence="2 4">NCTC13489</strain>
    </source>
</reference>
<proteinExistence type="predicted"/>
<organism evidence="2 4">
    <name type="scientific">Kaistella antarctica</name>
    <dbReference type="NCBI Taxonomy" id="266748"/>
    <lineage>
        <taxon>Bacteria</taxon>
        <taxon>Pseudomonadati</taxon>
        <taxon>Bacteroidota</taxon>
        <taxon>Flavobacteriia</taxon>
        <taxon>Flavobacteriales</taxon>
        <taxon>Weeksellaceae</taxon>
        <taxon>Chryseobacterium group</taxon>
        <taxon>Kaistella</taxon>
    </lineage>
</organism>
<evidence type="ECO:0000313" key="3">
    <source>
        <dbReference type="Proteomes" id="UP000028349"/>
    </source>
</evidence>
<dbReference type="EMBL" id="JPEP01000001">
    <property type="protein sequence ID" value="KEY19661.1"/>
    <property type="molecule type" value="Genomic_DNA"/>
</dbReference>
<protein>
    <submittedName>
        <fullName evidence="2">Uncharacterized protein</fullName>
    </submittedName>
</protein>
<dbReference type="Proteomes" id="UP000028349">
    <property type="component" value="Unassembled WGS sequence"/>
</dbReference>
<gene>
    <name evidence="1" type="ORF">HY04_00015</name>
    <name evidence="2" type="ORF">NCTC13489_00613</name>
</gene>
<evidence type="ECO:0000313" key="1">
    <source>
        <dbReference type="EMBL" id="KEY19661.1"/>
    </source>
</evidence>
<sequence>MQNLKVGDKFYHNKNQVTIIEILKNGIVKVLGYENGKPHNYEVPILDLKNELEKVEVFFF</sequence>
<evidence type="ECO:0000313" key="4">
    <source>
        <dbReference type="Proteomes" id="UP000270036"/>
    </source>
</evidence>
<keyword evidence="3" id="KW-1185">Reference proteome</keyword>
<dbReference type="Proteomes" id="UP000270036">
    <property type="component" value="Chromosome"/>
</dbReference>
<reference evidence="1 3" key="1">
    <citation type="submission" date="2014-07" db="EMBL/GenBank/DDBJ databases">
        <authorList>
            <person name="Pisani N.G."/>
            <person name="Newman J.D."/>
        </authorList>
    </citation>
    <scope>NUCLEOTIDE SEQUENCE [LARGE SCALE GENOMIC DNA]</scope>
    <source>
        <strain evidence="1 3">LMG 24720</strain>
    </source>
</reference>